<keyword evidence="4 6" id="KW-0547">Nucleotide-binding</keyword>
<dbReference type="NCBIfam" id="NF003013">
    <property type="entry name" value="PRK03846.1"/>
    <property type="match status" value="1"/>
</dbReference>
<evidence type="ECO:0000256" key="5">
    <source>
        <dbReference type="ARBA" id="ARBA00022840"/>
    </source>
</evidence>
<evidence type="ECO:0000256" key="4">
    <source>
        <dbReference type="ARBA" id="ARBA00022741"/>
    </source>
</evidence>
<evidence type="ECO:0000259" key="7">
    <source>
        <dbReference type="Pfam" id="PF01583"/>
    </source>
</evidence>
<dbReference type="GO" id="GO:0019379">
    <property type="term" value="P:sulfate assimilation, phosphoadenylyl sulfate reduction by phosphoadenylyl-sulfate reductase (thioredoxin)"/>
    <property type="evidence" value="ECO:0007669"/>
    <property type="project" value="TreeGrafter"/>
</dbReference>
<comment type="similarity">
    <text evidence="6">Belongs to the APS kinase family.</text>
</comment>
<keyword evidence="3 6" id="KW-0808">Transferase</keyword>
<evidence type="ECO:0000256" key="3">
    <source>
        <dbReference type="ARBA" id="ARBA00022679"/>
    </source>
</evidence>
<dbReference type="AlphaFoldDB" id="A0A158IZA2"/>
<dbReference type="EC" id="2.7.1.25" evidence="2 6"/>
<dbReference type="GO" id="GO:0004781">
    <property type="term" value="F:sulfate adenylyltransferase (ATP) activity"/>
    <property type="evidence" value="ECO:0007669"/>
    <property type="project" value="TreeGrafter"/>
</dbReference>
<dbReference type="SUPFAM" id="SSF52540">
    <property type="entry name" value="P-loop containing nucleoside triphosphate hydrolases"/>
    <property type="match status" value="1"/>
</dbReference>
<dbReference type="NCBIfam" id="TIGR00455">
    <property type="entry name" value="apsK"/>
    <property type="match status" value="1"/>
</dbReference>
<feature type="domain" description="APS kinase" evidence="7">
    <location>
        <begin position="9"/>
        <end position="156"/>
    </location>
</feature>
<comment type="catalytic activity">
    <reaction evidence="1 6">
        <text>adenosine 5'-phosphosulfate + ATP = 3'-phosphoadenylyl sulfate + ADP + H(+)</text>
        <dbReference type="Rhea" id="RHEA:24152"/>
        <dbReference type="ChEBI" id="CHEBI:15378"/>
        <dbReference type="ChEBI" id="CHEBI:30616"/>
        <dbReference type="ChEBI" id="CHEBI:58243"/>
        <dbReference type="ChEBI" id="CHEBI:58339"/>
        <dbReference type="ChEBI" id="CHEBI:456216"/>
        <dbReference type="EC" id="2.7.1.25"/>
    </reaction>
</comment>
<dbReference type="InterPro" id="IPR002891">
    <property type="entry name" value="APS"/>
</dbReference>
<dbReference type="RefSeq" id="WP_087631473.1">
    <property type="nucleotide sequence ID" value="NZ_FCNZ02000013.1"/>
</dbReference>
<accession>A0A158IZA2</accession>
<evidence type="ECO:0000256" key="2">
    <source>
        <dbReference type="ARBA" id="ARBA00012121"/>
    </source>
</evidence>
<reference evidence="8" key="1">
    <citation type="submission" date="2016-01" db="EMBL/GenBank/DDBJ databases">
        <authorList>
            <person name="Peeters Charlotte."/>
        </authorList>
    </citation>
    <scope>NUCLEOTIDE SEQUENCE</scope>
    <source>
        <strain evidence="8">LMG 22936</strain>
    </source>
</reference>
<dbReference type="InterPro" id="IPR027417">
    <property type="entry name" value="P-loop_NTPase"/>
</dbReference>
<dbReference type="GO" id="GO:0070814">
    <property type="term" value="P:hydrogen sulfide biosynthetic process"/>
    <property type="evidence" value="ECO:0007669"/>
    <property type="project" value="UniProtKB-UniPathway"/>
</dbReference>
<protein>
    <recommendedName>
        <fullName evidence="2 6">Adenylyl-sulfate kinase</fullName>
        <ecNumber evidence="2 6">2.7.1.25</ecNumber>
    </recommendedName>
</protein>
<keyword evidence="5 6" id="KW-0067">ATP-binding</keyword>
<dbReference type="CDD" id="cd02027">
    <property type="entry name" value="APSK"/>
    <property type="match status" value="1"/>
</dbReference>
<gene>
    <name evidence="8" type="ORF">AWB66_03535</name>
</gene>
<dbReference type="GO" id="GO:0010134">
    <property type="term" value="P:sulfate assimilation via adenylyl sulfate reduction"/>
    <property type="evidence" value="ECO:0007669"/>
    <property type="project" value="TreeGrafter"/>
</dbReference>
<dbReference type="UniPathway" id="UPA00140">
    <property type="reaction ID" value="UER00205"/>
</dbReference>
<organism evidence="8 9">
    <name type="scientific">Caballeronia telluris</name>
    <dbReference type="NCBI Taxonomy" id="326475"/>
    <lineage>
        <taxon>Bacteria</taxon>
        <taxon>Pseudomonadati</taxon>
        <taxon>Pseudomonadota</taxon>
        <taxon>Betaproteobacteria</taxon>
        <taxon>Burkholderiales</taxon>
        <taxon>Burkholderiaceae</taxon>
        <taxon>Caballeronia</taxon>
    </lineage>
</organism>
<comment type="caution">
    <text evidence="8">The sequence shown here is derived from an EMBL/GenBank/DDBJ whole genome shotgun (WGS) entry which is preliminary data.</text>
</comment>
<evidence type="ECO:0000256" key="6">
    <source>
        <dbReference type="RuleBase" id="RU004347"/>
    </source>
</evidence>
<proteinExistence type="inferred from homology"/>
<dbReference type="PANTHER" id="PTHR42700:SF1">
    <property type="entry name" value="SULFATE ADENYLYLTRANSFERASE"/>
    <property type="match status" value="1"/>
</dbReference>
<dbReference type="PANTHER" id="PTHR42700">
    <property type="entry name" value="SULFATE ADENYLYLTRANSFERASE"/>
    <property type="match status" value="1"/>
</dbReference>
<comment type="function">
    <text evidence="6">Catalyzes the synthesis of activated sulfate.</text>
</comment>
<dbReference type="Gene3D" id="3.40.50.300">
    <property type="entry name" value="P-loop containing nucleotide triphosphate hydrolases"/>
    <property type="match status" value="1"/>
</dbReference>
<dbReference type="STRING" id="326475.AWB66_03535"/>
<dbReference type="InterPro" id="IPR059117">
    <property type="entry name" value="APS_kinase_dom"/>
</dbReference>
<dbReference type="InterPro" id="IPR050512">
    <property type="entry name" value="Sulf_AdTrans/APS_kinase"/>
</dbReference>
<evidence type="ECO:0000313" key="9">
    <source>
        <dbReference type="Proteomes" id="UP000054717"/>
    </source>
</evidence>
<dbReference type="GO" id="GO:0005737">
    <property type="term" value="C:cytoplasm"/>
    <property type="evidence" value="ECO:0007669"/>
    <property type="project" value="TreeGrafter"/>
</dbReference>
<dbReference type="Proteomes" id="UP000054717">
    <property type="component" value="Unassembled WGS sequence"/>
</dbReference>
<name>A0A158IZA2_9BURK</name>
<dbReference type="GO" id="GO:0004020">
    <property type="term" value="F:adenylylsulfate kinase activity"/>
    <property type="evidence" value="ECO:0007669"/>
    <property type="project" value="UniProtKB-EC"/>
</dbReference>
<sequence length="176" mass="18982">MNVVLKRASRVIWLTGLSGAGKSTIARALAASLTDSHVSCAVLDGDELRTGLNSDLSYSSQDRLENVRRVAHVAKLFLSHVDVVIVAVISPSRTGREMAKDVIGKGFLEIFVDAPIAICESRDPKGLYHKVRAGAISHFTGVSDPYEPPTSPVLSLRTDMLSLADEIGMLRALIDR</sequence>
<keyword evidence="6 8" id="KW-0418">Kinase</keyword>
<comment type="pathway">
    <text evidence="6">Sulfur metabolism; hydrogen sulfide biosynthesis; sulfite from sulfate: step 2/3.</text>
</comment>
<dbReference type="GO" id="GO:0005524">
    <property type="term" value="F:ATP binding"/>
    <property type="evidence" value="ECO:0007669"/>
    <property type="project" value="UniProtKB-KW"/>
</dbReference>
<dbReference type="EMBL" id="FCNZ02000013">
    <property type="protein sequence ID" value="SAL61381.1"/>
    <property type="molecule type" value="Genomic_DNA"/>
</dbReference>
<dbReference type="Pfam" id="PF01583">
    <property type="entry name" value="APS_kinase"/>
    <property type="match status" value="1"/>
</dbReference>
<evidence type="ECO:0000313" key="8">
    <source>
        <dbReference type="EMBL" id="SAL61381.1"/>
    </source>
</evidence>
<evidence type="ECO:0000256" key="1">
    <source>
        <dbReference type="ARBA" id="ARBA00001823"/>
    </source>
</evidence>
<keyword evidence="9" id="KW-1185">Reference proteome</keyword>